<keyword evidence="13 18" id="KW-0325">Glycoprotein</keyword>
<evidence type="ECO:0000256" key="6">
    <source>
        <dbReference type="ARBA" id="ARBA00022679"/>
    </source>
</evidence>
<dbReference type="PANTHER" id="PTHR10896:SF50">
    <property type="entry name" value="GALACTOSYLGALACTOSYLXYLOSYLPROTEIN 3-BETA-GLUCURONOSYLTRANSFERASE P"/>
    <property type="match status" value="1"/>
</dbReference>
<feature type="binding site" evidence="17">
    <location>
        <position position="162"/>
    </location>
    <ligand>
        <name>Mn(2+)</name>
        <dbReference type="ChEBI" id="CHEBI:29035"/>
    </ligand>
</feature>
<dbReference type="GO" id="GO:0005975">
    <property type="term" value="P:carbohydrate metabolic process"/>
    <property type="evidence" value="ECO:0007669"/>
    <property type="project" value="TreeGrafter"/>
</dbReference>
<evidence type="ECO:0000256" key="17">
    <source>
        <dbReference type="PIRSR" id="PIRSR605027-3"/>
    </source>
</evidence>
<organism evidence="20 21">
    <name type="scientific">Petrolisthes manimaculis</name>
    <dbReference type="NCBI Taxonomy" id="1843537"/>
    <lineage>
        <taxon>Eukaryota</taxon>
        <taxon>Metazoa</taxon>
        <taxon>Ecdysozoa</taxon>
        <taxon>Arthropoda</taxon>
        <taxon>Crustacea</taxon>
        <taxon>Multicrustacea</taxon>
        <taxon>Malacostraca</taxon>
        <taxon>Eumalacostraca</taxon>
        <taxon>Eucarida</taxon>
        <taxon>Decapoda</taxon>
        <taxon>Pleocyemata</taxon>
        <taxon>Anomura</taxon>
        <taxon>Galatheoidea</taxon>
        <taxon>Porcellanidae</taxon>
        <taxon>Petrolisthes</taxon>
    </lineage>
</organism>
<dbReference type="Proteomes" id="UP001292094">
    <property type="component" value="Unassembled WGS sequence"/>
</dbReference>
<keyword evidence="9 19" id="KW-0735">Signal-anchor</keyword>
<keyword evidence="10 19" id="KW-1133">Transmembrane helix</keyword>
<protein>
    <recommendedName>
        <fullName evidence="5 19">Galactosylgalactosylxylosylprotein 3-beta-glucuronosyltransferase</fullName>
        <ecNumber evidence="5 19">2.4.1.135</ecNumber>
    </recommendedName>
</protein>
<keyword evidence="11 19" id="KW-0333">Golgi apparatus</keyword>
<evidence type="ECO:0000256" key="7">
    <source>
        <dbReference type="ARBA" id="ARBA00022692"/>
    </source>
</evidence>
<evidence type="ECO:0000256" key="12">
    <source>
        <dbReference type="ARBA" id="ARBA00023136"/>
    </source>
</evidence>
<evidence type="ECO:0000256" key="19">
    <source>
        <dbReference type="RuleBase" id="RU363127"/>
    </source>
</evidence>
<sequence>MIALLRTLMGVSVVGGLVVVVLWSENQMAVKTPAHIHFHAHARDSPENSPLPSLISIGKEVVTRKPTTATAAANVAELTRLSQTLMLVPNLHWLVVEDAVSPTRRVLTFLDTCTVPHTYLLGTASRKYKGANKPRGVSNRNAGLQWLKGHAKDGVVYFADDDNTYDYRIFNEIRSTRQVSMFPVGLVTRLGVSSPIVSNGKLVGFYDGWVAGRKFPVDMAGFAVNFRFYLQRNGPMMPYNVGFEEDGFLKALKINPEDIEPLADNCTKILVWHTRTVKSMPALKMPEKERVTKTNLHYLKEQIVFQMSHGLS</sequence>
<evidence type="ECO:0000256" key="1">
    <source>
        <dbReference type="ARBA" id="ARBA00001936"/>
    </source>
</evidence>
<evidence type="ECO:0000256" key="9">
    <source>
        <dbReference type="ARBA" id="ARBA00022968"/>
    </source>
</evidence>
<evidence type="ECO:0000256" key="18">
    <source>
        <dbReference type="PIRSR" id="PIRSR605027-6"/>
    </source>
</evidence>
<dbReference type="GO" id="GO:0000139">
    <property type="term" value="C:Golgi membrane"/>
    <property type="evidence" value="ECO:0007669"/>
    <property type="project" value="UniProtKB-SubCell"/>
</dbReference>
<dbReference type="GO" id="GO:0046872">
    <property type="term" value="F:metal ion binding"/>
    <property type="evidence" value="ECO:0007669"/>
    <property type="project" value="UniProtKB-KW"/>
</dbReference>
<keyword evidence="7 19" id="KW-0812">Transmembrane</keyword>
<dbReference type="Pfam" id="PF03360">
    <property type="entry name" value="Glyco_transf_43"/>
    <property type="match status" value="1"/>
</dbReference>
<dbReference type="EC" id="2.4.1.135" evidence="5 19"/>
<comment type="similarity">
    <text evidence="4 19">Belongs to the glycosyltransferase 43 family.</text>
</comment>
<comment type="pathway">
    <text evidence="3 19">Protein modification; protein glycosylation.</text>
</comment>
<comment type="caution">
    <text evidence="20">The sequence shown here is derived from an EMBL/GenBank/DDBJ whole genome shotgun (WGS) entry which is preliminary data.</text>
</comment>
<evidence type="ECO:0000256" key="14">
    <source>
        <dbReference type="ARBA" id="ARBA00023211"/>
    </source>
</evidence>
<accession>A0AAE1QB16</accession>
<feature type="active site" description="Proton donor/acceptor" evidence="16">
    <location>
        <position position="245"/>
    </location>
</feature>
<dbReference type="GO" id="GO:0015018">
    <property type="term" value="F:galactosylgalactosylxylosylprotein 3-beta-glucuronosyltransferase activity"/>
    <property type="evidence" value="ECO:0007669"/>
    <property type="project" value="UniProtKB-UniRule"/>
</dbReference>
<keyword evidence="14 17" id="KW-0464">Manganese</keyword>
<evidence type="ECO:0000256" key="5">
    <source>
        <dbReference type="ARBA" id="ARBA00012641"/>
    </source>
</evidence>
<keyword evidence="6 19" id="KW-0808">Transferase</keyword>
<comment type="cofactor">
    <cofactor evidence="1 17 19">
        <name>Mn(2+)</name>
        <dbReference type="ChEBI" id="CHEBI:29035"/>
    </cofactor>
</comment>
<dbReference type="InterPro" id="IPR005027">
    <property type="entry name" value="Glyco_trans_43"/>
</dbReference>
<evidence type="ECO:0000256" key="11">
    <source>
        <dbReference type="ARBA" id="ARBA00023034"/>
    </source>
</evidence>
<dbReference type="AlphaFoldDB" id="A0AAE1QB16"/>
<dbReference type="FunFam" id="3.90.550.10:FF:000044">
    <property type="entry name" value="Galactosylgalactosylxylosylprotein 3-beta-glucuronosyltransferase"/>
    <property type="match status" value="1"/>
</dbReference>
<evidence type="ECO:0000256" key="15">
    <source>
        <dbReference type="ARBA" id="ARBA00047979"/>
    </source>
</evidence>
<name>A0AAE1QB16_9EUCA</name>
<proteinExistence type="inferred from homology"/>
<dbReference type="EMBL" id="JAWZYT010000492">
    <property type="protein sequence ID" value="KAK4322885.1"/>
    <property type="molecule type" value="Genomic_DNA"/>
</dbReference>
<reference evidence="20" key="1">
    <citation type="submission" date="2023-11" db="EMBL/GenBank/DDBJ databases">
        <title>Genome assemblies of two species of porcelain crab, Petrolisthes cinctipes and Petrolisthes manimaculis (Anomura: Porcellanidae).</title>
        <authorList>
            <person name="Angst P."/>
        </authorList>
    </citation>
    <scope>NUCLEOTIDE SEQUENCE</scope>
    <source>
        <strain evidence="20">PB745_02</strain>
        <tissue evidence="20">Gill</tissue>
    </source>
</reference>
<evidence type="ECO:0000256" key="8">
    <source>
        <dbReference type="ARBA" id="ARBA00022723"/>
    </source>
</evidence>
<dbReference type="GO" id="GO:0050650">
    <property type="term" value="P:chondroitin sulfate proteoglycan biosynthetic process"/>
    <property type="evidence" value="ECO:0007669"/>
    <property type="project" value="TreeGrafter"/>
</dbReference>
<evidence type="ECO:0000256" key="2">
    <source>
        <dbReference type="ARBA" id="ARBA00004323"/>
    </source>
</evidence>
<evidence type="ECO:0000256" key="3">
    <source>
        <dbReference type="ARBA" id="ARBA00004922"/>
    </source>
</evidence>
<gene>
    <name evidence="20" type="ORF">Pmani_006400</name>
</gene>
<evidence type="ECO:0000313" key="20">
    <source>
        <dbReference type="EMBL" id="KAK4322885.1"/>
    </source>
</evidence>
<dbReference type="CDD" id="cd00218">
    <property type="entry name" value="GlcAT-I"/>
    <property type="match status" value="1"/>
</dbReference>
<evidence type="ECO:0000256" key="10">
    <source>
        <dbReference type="ARBA" id="ARBA00022989"/>
    </source>
</evidence>
<evidence type="ECO:0000256" key="13">
    <source>
        <dbReference type="ARBA" id="ARBA00023180"/>
    </source>
</evidence>
<comment type="catalytic activity">
    <reaction evidence="15 19">
        <text>3-O-(beta-D-galactosyl-(1-&gt;3)-beta-D-galactosyl-(1-&gt;4)-beta-D-xylosyl)-L-seryl-[protein] + UDP-alpha-D-glucuronate = 3-O-(beta-D-GlcA-(1-&gt;3)-beta-D-Gal-(1-&gt;3)-beta-D-Gal-(1-&gt;4)-beta-D-Xyl)-L-seryl-[protein] + UDP + H(+)</text>
        <dbReference type="Rhea" id="RHEA:24168"/>
        <dbReference type="Rhea" id="RHEA-COMP:12571"/>
        <dbReference type="Rhea" id="RHEA-COMP:12573"/>
        <dbReference type="ChEBI" id="CHEBI:15378"/>
        <dbReference type="ChEBI" id="CHEBI:58052"/>
        <dbReference type="ChEBI" id="CHEBI:58223"/>
        <dbReference type="ChEBI" id="CHEBI:132090"/>
        <dbReference type="ChEBI" id="CHEBI:132093"/>
        <dbReference type="EC" id="2.4.1.135"/>
    </reaction>
</comment>
<keyword evidence="12 19" id="KW-0472">Membrane</keyword>
<feature type="transmembrane region" description="Helical" evidence="19">
    <location>
        <begin position="7"/>
        <end position="24"/>
    </location>
</feature>
<dbReference type="InterPro" id="IPR029044">
    <property type="entry name" value="Nucleotide-diphossugar_trans"/>
</dbReference>
<evidence type="ECO:0000313" key="21">
    <source>
        <dbReference type="Proteomes" id="UP001292094"/>
    </source>
</evidence>
<evidence type="ECO:0000256" key="16">
    <source>
        <dbReference type="PIRSR" id="PIRSR605027-1"/>
    </source>
</evidence>
<dbReference type="SUPFAM" id="SSF53448">
    <property type="entry name" value="Nucleotide-diphospho-sugar transferases"/>
    <property type="match status" value="1"/>
</dbReference>
<comment type="subcellular location">
    <subcellularLocation>
        <location evidence="2 19">Golgi apparatus membrane</location>
        <topology evidence="2 19">Single-pass type II membrane protein</topology>
    </subcellularLocation>
</comment>
<keyword evidence="8 17" id="KW-0479">Metal-binding</keyword>
<dbReference type="Gene3D" id="3.90.550.10">
    <property type="entry name" value="Spore Coat Polysaccharide Biosynthesis Protein SpsA, Chain A"/>
    <property type="match status" value="1"/>
</dbReference>
<evidence type="ECO:0000256" key="4">
    <source>
        <dbReference type="ARBA" id="ARBA00007706"/>
    </source>
</evidence>
<keyword evidence="21" id="KW-1185">Reference proteome</keyword>
<feature type="glycosylation site" description="N-linked (GlcNAc...) asparagine" evidence="18">
    <location>
        <position position="265"/>
    </location>
</feature>
<dbReference type="PANTHER" id="PTHR10896">
    <property type="entry name" value="GALACTOSYLGALACTOSYLXYLOSYLPROTEIN 3-BETA-GLUCURONOSYLTRANSFERASE BETA-1,3-GLUCURONYLTRANSFERASE"/>
    <property type="match status" value="1"/>
</dbReference>